<dbReference type="Proteomes" id="UP000091918">
    <property type="component" value="Unassembled WGS sequence"/>
</dbReference>
<evidence type="ECO:0000313" key="2">
    <source>
        <dbReference type="Proteomes" id="UP000091918"/>
    </source>
</evidence>
<keyword evidence="2" id="KW-1185">Reference proteome</keyword>
<dbReference type="EMBL" id="LGUA01000162">
    <property type="protein sequence ID" value="OAX83552.1"/>
    <property type="molecule type" value="Genomic_DNA"/>
</dbReference>
<organism evidence="1 2">
    <name type="scientific">Emergomyces africanus</name>
    <dbReference type="NCBI Taxonomy" id="1955775"/>
    <lineage>
        <taxon>Eukaryota</taxon>
        <taxon>Fungi</taxon>
        <taxon>Dikarya</taxon>
        <taxon>Ascomycota</taxon>
        <taxon>Pezizomycotina</taxon>
        <taxon>Eurotiomycetes</taxon>
        <taxon>Eurotiomycetidae</taxon>
        <taxon>Onygenales</taxon>
        <taxon>Ajellomycetaceae</taxon>
        <taxon>Emergomyces</taxon>
    </lineage>
</organism>
<comment type="caution">
    <text evidence="1">The sequence shown here is derived from an EMBL/GenBank/DDBJ whole genome shotgun (WGS) entry which is preliminary data.</text>
</comment>
<protein>
    <submittedName>
        <fullName evidence="1">Uncharacterized protein</fullName>
    </submittedName>
</protein>
<dbReference type="AlphaFoldDB" id="A0A1B7P3D7"/>
<proteinExistence type="predicted"/>
<name>A0A1B7P3D7_9EURO</name>
<gene>
    <name evidence="1" type="ORF">ACJ72_02082</name>
</gene>
<accession>A0A1B7P3D7</accession>
<reference evidence="1 2" key="1">
    <citation type="submission" date="2015-07" db="EMBL/GenBank/DDBJ databases">
        <title>Emmonsia species relationships and genome sequence.</title>
        <authorList>
            <person name="Cuomo C.A."/>
            <person name="Schwartz I.S."/>
            <person name="Kenyon C."/>
            <person name="de Hoog G.S."/>
            <person name="Govender N.P."/>
            <person name="Botha A."/>
            <person name="Moreno L."/>
            <person name="de Vries M."/>
            <person name="Munoz J.F."/>
            <person name="Stielow J.B."/>
        </authorList>
    </citation>
    <scope>NUCLEOTIDE SEQUENCE [LARGE SCALE GENOMIC DNA]</scope>
    <source>
        <strain evidence="1 2">CBS 136260</strain>
    </source>
</reference>
<evidence type="ECO:0000313" key="1">
    <source>
        <dbReference type="EMBL" id="OAX83552.1"/>
    </source>
</evidence>
<sequence length="94" mass="10331">MRLVIPDIKPMTISTSAQSLYGSASLTPNPAVDMYPRVHLGHRDTETQQGRARAEQKCPGARCQSFGSLSGELEDAGDFFQAEVEDFVDRLTKT</sequence>